<comment type="caution">
    <text evidence="4">The sequence shown here is derived from an EMBL/GenBank/DDBJ whole genome shotgun (WGS) entry which is preliminary data.</text>
</comment>
<dbReference type="Proteomes" id="UP001302316">
    <property type="component" value="Unassembled WGS sequence"/>
</dbReference>
<feature type="chain" id="PRO_5042958342" evidence="3">
    <location>
        <begin position="25"/>
        <end position="961"/>
    </location>
</feature>
<dbReference type="InterPro" id="IPR011659">
    <property type="entry name" value="WD40"/>
</dbReference>
<evidence type="ECO:0000256" key="2">
    <source>
        <dbReference type="SAM" id="MobiDB-lite"/>
    </source>
</evidence>
<evidence type="ECO:0000313" key="5">
    <source>
        <dbReference type="Proteomes" id="UP001302316"/>
    </source>
</evidence>
<protein>
    <submittedName>
        <fullName evidence="4">Uncharacterized protein</fullName>
    </submittedName>
</protein>
<feature type="compositionally biased region" description="Basic and acidic residues" evidence="2">
    <location>
        <begin position="346"/>
        <end position="356"/>
    </location>
</feature>
<dbReference type="Pfam" id="PF07676">
    <property type="entry name" value="PD40"/>
    <property type="match status" value="1"/>
</dbReference>
<organism evidence="4 5">
    <name type="scientific">Natronospira elongata</name>
    <dbReference type="NCBI Taxonomy" id="3110268"/>
    <lineage>
        <taxon>Bacteria</taxon>
        <taxon>Pseudomonadati</taxon>
        <taxon>Pseudomonadota</taxon>
        <taxon>Gammaproteobacteria</taxon>
        <taxon>Natronospirales</taxon>
        <taxon>Natronospiraceae</taxon>
        <taxon>Natronospira</taxon>
    </lineage>
</organism>
<sequence length="961" mass="107548">MSHPSGPLAALALSLFGLSGPLLAATPEGDWRSLETDGFRLHFEAEAEPWARRAAARLEAVADEVHERVGHAPAGPVDVLIADPLNSAAGMAIPLTGRSRMVLFTTPPLSDELLGHYSDWPELLIIHEHVHLAHLSRPLRTTAGERMNRWWLPFDTAHLAEVPLWVIEGYATYLEGQLTGTGRPNSDWSASRIRAWALAGELPGYGALSRRPVAGWNDSNQVYLVGAAFFQWLEDREGEQAFRDLWARMTSSNRRSFSENFRGVFGESPARLYHRFTAEVTRRALEVEEQLPAAEDALWQRFSGSLGHPAVSPEGDYLALVRSKSNGKPALHVYALDDNESAFEDWQRRQEEQLERDPDDVAAVEPESLPRESKHRLVLPNNLRPRDPRWLPDGEGLLFTAATPDGQGRLIHELYRWHLSTGEVEQLTRQAHLRRPEPAPSGDWAVAVRLRNGHSQLVRVALDSGDISPLGEARLDQVHDFPRLSPDGSRLVYLRHQQGRWTLMERMMPGGESRELLQAEAGGYLSRPAFTPDGEYLYYARGYRGLIGIERLAIDSDERQWRRLGAKVATSPLPVPGREALLYLEVDAHEPKLRWLDSEAPPPLPELALHAPVTLTPQSLQRRAPPAVEAVESRDYGLGPQFASAMLNLRWDRNDTGFDLGVKGGDLVGRVDWLAALSASTRGSREGAVLAAHYAGWPATLRGALFHQADDPAALREIRYQQAELVQAQEQTGFLLSSRLGRGGQSLAGSAEAGLAMTRAKQDGDRFDRDWAWLTAGGRWYPRRENWRMDLRVNGSYYEGSSDGQDWDLSGLHASLAVGQAEGLLELAWQRRSLSAEVESLQLGGLVSTSHQPRSLPLRIFEPALPLGLSNGREYQGQTLQFRDRRDTRRLFHRRHRLGESSASEGDWLEITGLEFSFGMPSGLMALPEIRNARLEFGLARIQGDPLRFRNRAWINMRYDW</sequence>
<dbReference type="Gene3D" id="2.120.10.30">
    <property type="entry name" value="TolB, C-terminal domain"/>
    <property type="match status" value="2"/>
</dbReference>
<dbReference type="EMBL" id="JAYGII010000009">
    <property type="protein sequence ID" value="MEA5445364.1"/>
    <property type="molecule type" value="Genomic_DNA"/>
</dbReference>
<reference evidence="4 5" key="1">
    <citation type="submission" date="2023-12" db="EMBL/GenBank/DDBJ databases">
        <title>Whole-genome sequencing of halo(alkali)philic microorganisms from hypersaline lakes.</title>
        <authorList>
            <person name="Sorokin D.Y."/>
            <person name="Merkel A.Y."/>
            <person name="Messina E."/>
            <person name="Yakimov M."/>
        </authorList>
    </citation>
    <scope>NUCLEOTIDE SEQUENCE [LARGE SCALE GENOMIC DNA]</scope>
    <source>
        <strain evidence="4 5">AB-CW1</strain>
    </source>
</reference>
<dbReference type="PANTHER" id="PTHR36842">
    <property type="entry name" value="PROTEIN TOLB HOMOLOG"/>
    <property type="match status" value="1"/>
</dbReference>
<evidence type="ECO:0000256" key="1">
    <source>
        <dbReference type="ARBA" id="ARBA00009820"/>
    </source>
</evidence>
<keyword evidence="5" id="KW-1185">Reference proteome</keyword>
<proteinExistence type="inferred from homology"/>
<accession>A0AAP6MJU6</accession>
<feature type="region of interest" description="Disordered" evidence="2">
    <location>
        <begin position="346"/>
        <end position="373"/>
    </location>
</feature>
<name>A0AAP6MJU6_9GAMM</name>
<dbReference type="InterPro" id="IPR011042">
    <property type="entry name" value="6-blade_b-propeller_TolB-like"/>
</dbReference>
<evidence type="ECO:0000313" key="4">
    <source>
        <dbReference type="EMBL" id="MEA5445364.1"/>
    </source>
</evidence>
<comment type="similarity">
    <text evidence="1">Belongs to the TolB family.</text>
</comment>
<dbReference type="RefSeq" id="WP_346050994.1">
    <property type="nucleotide sequence ID" value="NZ_JAYGII010000009.1"/>
</dbReference>
<keyword evidence="3" id="KW-0732">Signal</keyword>
<evidence type="ECO:0000256" key="3">
    <source>
        <dbReference type="SAM" id="SignalP"/>
    </source>
</evidence>
<dbReference type="PANTHER" id="PTHR36842:SF1">
    <property type="entry name" value="PROTEIN TOLB"/>
    <property type="match status" value="1"/>
</dbReference>
<feature type="signal peptide" evidence="3">
    <location>
        <begin position="1"/>
        <end position="24"/>
    </location>
</feature>
<gene>
    <name evidence="4" type="ORF">VCB98_05990</name>
</gene>
<dbReference type="SUPFAM" id="SSF69304">
    <property type="entry name" value="Tricorn protease N-terminal domain"/>
    <property type="match status" value="1"/>
</dbReference>
<dbReference type="AlphaFoldDB" id="A0AAP6MJU6"/>